<protein>
    <submittedName>
        <fullName evidence="2">N-acetylmuramoyl-L-alanine amidase</fullName>
    </submittedName>
</protein>
<dbReference type="Pfam" id="PF01510">
    <property type="entry name" value="Amidase_2"/>
    <property type="match status" value="1"/>
</dbReference>
<evidence type="ECO:0000313" key="3">
    <source>
        <dbReference type="Proteomes" id="UP000199382"/>
    </source>
</evidence>
<dbReference type="EMBL" id="FNEK01000050">
    <property type="protein sequence ID" value="SDK69455.1"/>
    <property type="molecule type" value="Genomic_DNA"/>
</dbReference>
<gene>
    <name evidence="2" type="ORF">SAMN04488026_10504</name>
</gene>
<dbReference type="CDD" id="cd06583">
    <property type="entry name" value="PGRP"/>
    <property type="match status" value="1"/>
</dbReference>
<dbReference type="GO" id="GO:0009253">
    <property type="term" value="P:peptidoglycan catabolic process"/>
    <property type="evidence" value="ECO:0007669"/>
    <property type="project" value="InterPro"/>
</dbReference>
<dbReference type="Gene3D" id="3.40.80.10">
    <property type="entry name" value="Peptidoglycan recognition protein-like"/>
    <property type="match status" value="1"/>
</dbReference>
<name>A0A1G9E010_9RHOB</name>
<dbReference type="AlphaFoldDB" id="A0A1G9E010"/>
<dbReference type="SUPFAM" id="SSF55846">
    <property type="entry name" value="N-acetylmuramoyl-L-alanine amidase-like"/>
    <property type="match status" value="1"/>
</dbReference>
<proteinExistence type="predicted"/>
<organism evidence="2 3">
    <name type="scientific">Aliiruegeria lutimaris</name>
    <dbReference type="NCBI Taxonomy" id="571298"/>
    <lineage>
        <taxon>Bacteria</taxon>
        <taxon>Pseudomonadati</taxon>
        <taxon>Pseudomonadota</taxon>
        <taxon>Alphaproteobacteria</taxon>
        <taxon>Rhodobacterales</taxon>
        <taxon>Roseobacteraceae</taxon>
        <taxon>Aliiruegeria</taxon>
    </lineage>
</organism>
<dbReference type="GO" id="GO:0008745">
    <property type="term" value="F:N-acetylmuramoyl-L-alanine amidase activity"/>
    <property type="evidence" value="ECO:0007669"/>
    <property type="project" value="InterPro"/>
</dbReference>
<feature type="domain" description="N-acetylmuramoyl-L-alanine amidase" evidence="1">
    <location>
        <begin position="54"/>
        <end position="180"/>
    </location>
</feature>
<accession>A0A1G9E010</accession>
<dbReference type="RefSeq" id="WP_170844651.1">
    <property type="nucleotide sequence ID" value="NZ_FNEK01000050.1"/>
</dbReference>
<reference evidence="2 3" key="1">
    <citation type="submission" date="2016-10" db="EMBL/GenBank/DDBJ databases">
        <authorList>
            <person name="de Groot N.N."/>
        </authorList>
    </citation>
    <scope>NUCLEOTIDE SEQUENCE [LARGE SCALE GENOMIC DNA]</scope>
    <source>
        <strain evidence="2 3">DSM 25294</strain>
    </source>
</reference>
<dbReference type="InterPro" id="IPR002502">
    <property type="entry name" value="Amidase_domain"/>
</dbReference>
<dbReference type="Proteomes" id="UP000199382">
    <property type="component" value="Unassembled WGS sequence"/>
</dbReference>
<dbReference type="InterPro" id="IPR036505">
    <property type="entry name" value="Amidase/PGRP_sf"/>
</dbReference>
<keyword evidence="3" id="KW-1185">Reference proteome</keyword>
<evidence type="ECO:0000313" key="2">
    <source>
        <dbReference type="EMBL" id="SDK69455.1"/>
    </source>
</evidence>
<dbReference type="STRING" id="571298.SAMN04488026_10504"/>
<evidence type="ECO:0000259" key="1">
    <source>
        <dbReference type="Pfam" id="PF01510"/>
    </source>
</evidence>
<sequence>MVEFIKKTMSHISQGLSDLEKYVLDRHLAPWNDLRVLADSSPKGKKQGRIRGRHEITGVVLHCTGRQGFHSPENWLRHIGTNFFIPQSGIIQYCHDVLELRWSTQNILSPKTVAVEFIGNFRMTNGNWRRNGPHAGHHDMPSVAQIAAGRRLIRFLKDAYGITHVYGHLHAKSSKPDDPGKDIWYNVGEWAISQGLTEGQPTSKGMAVPDSWRDPALKISDI</sequence>